<comment type="caution">
    <text evidence="2">The sequence shown here is derived from an EMBL/GenBank/DDBJ whole genome shotgun (WGS) entry which is preliminary data.</text>
</comment>
<feature type="transmembrane region" description="Helical" evidence="1">
    <location>
        <begin position="12"/>
        <end position="32"/>
    </location>
</feature>
<name>A0ABM8VN89_9BACL</name>
<dbReference type="RefSeq" id="WP_230415323.1">
    <property type="nucleotide sequence ID" value="NZ_CAJVCE010000015.1"/>
</dbReference>
<dbReference type="EMBL" id="CAJVCE010000015">
    <property type="protein sequence ID" value="CAG7651108.1"/>
    <property type="molecule type" value="Genomic_DNA"/>
</dbReference>
<organism evidence="2 3">
    <name type="scientific">Paenibacillus allorhizosphaerae</name>
    <dbReference type="NCBI Taxonomy" id="2849866"/>
    <lineage>
        <taxon>Bacteria</taxon>
        <taxon>Bacillati</taxon>
        <taxon>Bacillota</taxon>
        <taxon>Bacilli</taxon>
        <taxon>Bacillales</taxon>
        <taxon>Paenibacillaceae</taxon>
        <taxon>Paenibacillus</taxon>
    </lineage>
</organism>
<sequence length="164" mass="17884">MVPTCPLDENCGRSLAGVVWSLLFACMSFYWAGGGKLGVDTLGPEISRQAVMRDEGFILVVWITGAANSAGALVLLALTIRWNSGLIRTALIFAAMIGGIFLFLYGLFNFAAVLLALVRVLSLPVDPYSAWWRLLFWEPFWMAGGLLYFVSGRTAKAGDVINEK</sequence>
<dbReference type="Pfam" id="PF13160">
    <property type="entry name" value="DUF3995"/>
    <property type="match status" value="1"/>
</dbReference>
<keyword evidence="3" id="KW-1185">Reference proteome</keyword>
<keyword evidence="1" id="KW-0812">Transmembrane</keyword>
<feature type="transmembrane region" description="Helical" evidence="1">
    <location>
        <begin position="57"/>
        <end position="78"/>
    </location>
</feature>
<keyword evidence="1" id="KW-0472">Membrane</keyword>
<proteinExistence type="predicted"/>
<accession>A0ABM8VN89</accession>
<gene>
    <name evidence="2" type="ORF">PAECIP111802_04888</name>
</gene>
<feature type="transmembrane region" description="Helical" evidence="1">
    <location>
        <begin position="130"/>
        <end position="150"/>
    </location>
</feature>
<keyword evidence="1" id="KW-1133">Transmembrane helix</keyword>
<reference evidence="2 3" key="1">
    <citation type="submission" date="2021-06" db="EMBL/GenBank/DDBJ databases">
        <authorList>
            <person name="Criscuolo A."/>
        </authorList>
    </citation>
    <scope>NUCLEOTIDE SEQUENCE [LARGE SCALE GENOMIC DNA]</scope>
    <source>
        <strain evidence="3">CIP 111802</strain>
    </source>
</reference>
<dbReference type="Proteomes" id="UP000730618">
    <property type="component" value="Unassembled WGS sequence"/>
</dbReference>
<evidence type="ECO:0000313" key="3">
    <source>
        <dbReference type="Proteomes" id="UP000730618"/>
    </source>
</evidence>
<evidence type="ECO:0000256" key="1">
    <source>
        <dbReference type="SAM" id="Phobius"/>
    </source>
</evidence>
<dbReference type="InterPro" id="IPR025058">
    <property type="entry name" value="DUF3995"/>
</dbReference>
<evidence type="ECO:0000313" key="2">
    <source>
        <dbReference type="EMBL" id="CAG7651108.1"/>
    </source>
</evidence>
<protein>
    <recommendedName>
        <fullName evidence="4">DUF3995 domain-containing protein</fullName>
    </recommendedName>
</protein>
<evidence type="ECO:0008006" key="4">
    <source>
        <dbReference type="Google" id="ProtNLM"/>
    </source>
</evidence>
<feature type="transmembrane region" description="Helical" evidence="1">
    <location>
        <begin position="90"/>
        <end position="118"/>
    </location>
</feature>